<evidence type="ECO:0000256" key="6">
    <source>
        <dbReference type="ARBA" id="ARBA00022970"/>
    </source>
</evidence>
<organism evidence="11">
    <name type="scientific">candidate division WOR-3 bacterium</name>
    <dbReference type="NCBI Taxonomy" id="2052148"/>
    <lineage>
        <taxon>Bacteria</taxon>
        <taxon>Bacteria division WOR-3</taxon>
    </lineage>
</organism>
<dbReference type="GO" id="GO:1903806">
    <property type="term" value="P:L-isoleucine import across plasma membrane"/>
    <property type="evidence" value="ECO:0007669"/>
    <property type="project" value="TreeGrafter"/>
</dbReference>
<dbReference type="GO" id="GO:0015808">
    <property type="term" value="P:L-alanine transport"/>
    <property type="evidence" value="ECO:0007669"/>
    <property type="project" value="TreeGrafter"/>
</dbReference>
<name>A0A7C1NG70_UNCW3</name>
<dbReference type="GO" id="GO:0015190">
    <property type="term" value="F:L-leucine transmembrane transporter activity"/>
    <property type="evidence" value="ECO:0007669"/>
    <property type="project" value="TreeGrafter"/>
</dbReference>
<keyword evidence="2" id="KW-0813">Transport</keyword>
<sequence>MSYFLQQLINGIQLGFVYALIALGYTMVYGIVRLINFAHGDVFMVGAYLGFFALTSWHLPFPVAIILAMVGCALLGVFIERVAYKPLRRAARISALITAIGVSLFLEYFSSLKFVFGPYFRAYPRPFPIRTFTIAGITISNIQIIVLAVAILLMIALTIFVNRTKTGLAMRAVSFDHDTARLMGIDVDNIISITFGIGAALAGAGGVLYGIAYPQIHPFMGIMPGLKAFIAAVLGGIGIIPGALLGAIIMGIVEKLTEVYISSTLRDAAAFGILILVLLIRPSGILGKKRDEKV</sequence>
<evidence type="ECO:0000256" key="4">
    <source>
        <dbReference type="ARBA" id="ARBA00022519"/>
    </source>
</evidence>
<accession>A0A7C1NG70</accession>
<dbReference type="GO" id="GO:0042941">
    <property type="term" value="P:D-alanine transmembrane transport"/>
    <property type="evidence" value="ECO:0007669"/>
    <property type="project" value="TreeGrafter"/>
</dbReference>
<comment type="caution">
    <text evidence="11">The sequence shown here is derived from an EMBL/GenBank/DDBJ whole genome shotgun (WGS) entry which is preliminary data.</text>
</comment>
<keyword evidence="8 10" id="KW-0472">Membrane</keyword>
<evidence type="ECO:0000256" key="3">
    <source>
        <dbReference type="ARBA" id="ARBA00022475"/>
    </source>
</evidence>
<proteinExistence type="inferred from homology"/>
<reference evidence="11" key="1">
    <citation type="journal article" date="2020" name="mSystems">
        <title>Genome- and Community-Level Interaction Insights into Carbon Utilization and Element Cycling Functions of Hydrothermarchaeota in Hydrothermal Sediment.</title>
        <authorList>
            <person name="Zhou Z."/>
            <person name="Liu Y."/>
            <person name="Xu W."/>
            <person name="Pan J."/>
            <person name="Luo Z.H."/>
            <person name="Li M."/>
        </authorList>
    </citation>
    <scope>NUCLEOTIDE SEQUENCE [LARGE SCALE GENOMIC DNA]</scope>
    <source>
        <strain evidence="11">SpSt-265</strain>
    </source>
</reference>
<dbReference type="EMBL" id="DSLG01000002">
    <property type="protein sequence ID" value="HEA86694.1"/>
    <property type="molecule type" value="Genomic_DNA"/>
</dbReference>
<evidence type="ECO:0000256" key="9">
    <source>
        <dbReference type="ARBA" id="ARBA00037998"/>
    </source>
</evidence>
<gene>
    <name evidence="11" type="ORF">ENP94_01625</name>
</gene>
<feature type="transmembrane region" description="Helical" evidence="10">
    <location>
        <begin position="132"/>
        <end position="161"/>
    </location>
</feature>
<dbReference type="GO" id="GO:0015188">
    <property type="term" value="F:L-isoleucine transmembrane transporter activity"/>
    <property type="evidence" value="ECO:0007669"/>
    <property type="project" value="TreeGrafter"/>
</dbReference>
<dbReference type="CDD" id="cd06582">
    <property type="entry name" value="TM_PBP1_LivH_like"/>
    <property type="match status" value="1"/>
</dbReference>
<evidence type="ECO:0000256" key="1">
    <source>
        <dbReference type="ARBA" id="ARBA00004651"/>
    </source>
</evidence>
<feature type="transmembrane region" description="Helical" evidence="10">
    <location>
        <begin position="12"/>
        <end position="35"/>
    </location>
</feature>
<comment type="similarity">
    <text evidence="9">Belongs to the binding-protein-dependent transport system permease family. LivHM subfamily.</text>
</comment>
<dbReference type="GO" id="GO:0005886">
    <property type="term" value="C:plasma membrane"/>
    <property type="evidence" value="ECO:0007669"/>
    <property type="project" value="UniProtKB-SubCell"/>
</dbReference>
<keyword evidence="4" id="KW-0997">Cell inner membrane</keyword>
<dbReference type="GO" id="GO:0015192">
    <property type="term" value="F:L-phenylalanine transmembrane transporter activity"/>
    <property type="evidence" value="ECO:0007669"/>
    <property type="project" value="TreeGrafter"/>
</dbReference>
<comment type="subcellular location">
    <subcellularLocation>
        <location evidence="1">Cell membrane</location>
        <topology evidence="1">Multi-pass membrane protein</topology>
    </subcellularLocation>
</comment>
<protein>
    <submittedName>
        <fullName evidence="11">Branched-chain amino acid ABC transporter permease</fullName>
    </submittedName>
</protein>
<evidence type="ECO:0000256" key="10">
    <source>
        <dbReference type="SAM" id="Phobius"/>
    </source>
</evidence>
<evidence type="ECO:0000256" key="8">
    <source>
        <dbReference type="ARBA" id="ARBA00023136"/>
    </source>
</evidence>
<dbReference type="PANTHER" id="PTHR11795:SF371">
    <property type="entry name" value="HIGH-AFFINITY BRANCHED-CHAIN AMINO ACID TRANSPORT SYSTEM PERMEASE PROTEIN LIVH"/>
    <property type="match status" value="1"/>
</dbReference>
<feature type="transmembrane region" description="Helical" evidence="10">
    <location>
        <begin position="96"/>
        <end position="120"/>
    </location>
</feature>
<evidence type="ECO:0000313" key="11">
    <source>
        <dbReference type="EMBL" id="HEA86694.1"/>
    </source>
</evidence>
<evidence type="ECO:0000256" key="2">
    <source>
        <dbReference type="ARBA" id="ARBA00022448"/>
    </source>
</evidence>
<keyword evidence="6" id="KW-0029">Amino-acid transport</keyword>
<keyword evidence="7 10" id="KW-1133">Transmembrane helix</keyword>
<dbReference type="InterPro" id="IPR001851">
    <property type="entry name" value="ABC_transp_permease"/>
</dbReference>
<evidence type="ECO:0000256" key="7">
    <source>
        <dbReference type="ARBA" id="ARBA00022989"/>
    </source>
</evidence>
<keyword evidence="3" id="KW-1003">Cell membrane</keyword>
<dbReference type="PANTHER" id="PTHR11795">
    <property type="entry name" value="BRANCHED-CHAIN AMINO ACID TRANSPORT SYSTEM PERMEASE PROTEIN LIVH"/>
    <property type="match status" value="1"/>
</dbReference>
<feature type="transmembrane region" description="Helical" evidence="10">
    <location>
        <begin position="228"/>
        <end position="253"/>
    </location>
</feature>
<feature type="transmembrane region" description="Helical" evidence="10">
    <location>
        <begin position="65"/>
        <end position="84"/>
    </location>
</feature>
<dbReference type="Pfam" id="PF02653">
    <property type="entry name" value="BPD_transp_2"/>
    <property type="match status" value="1"/>
</dbReference>
<feature type="transmembrane region" description="Helical" evidence="10">
    <location>
        <begin position="259"/>
        <end position="280"/>
    </location>
</feature>
<dbReference type="AlphaFoldDB" id="A0A7C1NG70"/>
<evidence type="ECO:0000256" key="5">
    <source>
        <dbReference type="ARBA" id="ARBA00022692"/>
    </source>
</evidence>
<dbReference type="GO" id="GO:0005304">
    <property type="term" value="F:L-valine transmembrane transporter activity"/>
    <property type="evidence" value="ECO:0007669"/>
    <property type="project" value="TreeGrafter"/>
</dbReference>
<dbReference type="InterPro" id="IPR052157">
    <property type="entry name" value="BCAA_transport_permease"/>
</dbReference>
<keyword evidence="5 10" id="KW-0812">Transmembrane</keyword>